<dbReference type="GO" id="GO:0009279">
    <property type="term" value="C:cell outer membrane"/>
    <property type="evidence" value="ECO:0007669"/>
    <property type="project" value="UniProtKB-SubCell"/>
</dbReference>
<dbReference type="Pfam" id="PF02321">
    <property type="entry name" value="OEP"/>
    <property type="match status" value="2"/>
</dbReference>
<sequence>MKQFVILSFLFFSLTAFTQELSLQECVDLALQNNIALKRSELQKHTAEINLKSTRSGILPQLNASYNLGINNGRSIDPYTNDYIDQQLKFSSAGLSLYNQLFKGFELRNSIQRDRFNLQASEAETEQAQQQLILDVTLAYFQILNNRDLLQLARLRLEATKKQTDRLKSLYDQGEGNPADFTDILGQISNDEASVVDAETQLERSVLELANLLNLDTLPKVQEIAFLAELEKYKLSATEVYEDALNNLATIEAKRLRIEASKEDVQVSRSFYSPEISLFAQLHTNYSSVARTFNETGTRLVETGNFITLDEVNYPVKTNQTLFTDEKIGYLDQLNNNLNSVVGVAVDIPIFNGLRAKRTVKLKKIELEDSKLELEDTKNDLQQEIRMAWNQMQASYRNYHLLQEQVEAYEKSYQVNEVRFTNGVSNFVEYIFSKNNLDRARINMANARYEYMIRVKILEYYRGA</sequence>
<gene>
    <name evidence="10" type="ORF">SAMN05660413_02033</name>
</gene>
<dbReference type="OrthoDB" id="9811587at2"/>
<dbReference type="PANTHER" id="PTHR30026">
    <property type="entry name" value="OUTER MEMBRANE PROTEIN TOLC"/>
    <property type="match status" value="1"/>
</dbReference>
<dbReference type="GO" id="GO:1990281">
    <property type="term" value="C:efflux pump complex"/>
    <property type="evidence" value="ECO:0007669"/>
    <property type="project" value="TreeGrafter"/>
</dbReference>
<comment type="subcellular location">
    <subcellularLocation>
        <location evidence="1">Cell outer membrane</location>
    </subcellularLocation>
</comment>
<dbReference type="STRING" id="287099.SAMN05660413_02033"/>
<dbReference type="AlphaFoldDB" id="A0A1I5AS90"/>
<dbReference type="GO" id="GO:0015562">
    <property type="term" value="F:efflux transmembrane transporter activity"/>
    <property type="evidence" value="ECO:0007669"/>
    <property type="project" value="InterPro"/>
</dbReference>
<evidence type="ECO:0000256" key="6">
    <source>
        <dbReference type="ARBA" id="ARBA00023136"/>
    </source>
</evidence>
<feature type="coiled-coil region" evidence="8">
    <location>
        <begin position="360"/>
        <end position="387"/>
    </location>
</feature>
<dbReference type="RefSeq" id="WP_093409119.1">
    <property type="nucleotide sequence ID" value="NZ_FOVL01000011.1"/>
</dbReference>
<keyword evidence="9" id="KW-0732">Signal</keyword>
<comment type="similarity">
    <text evidence="2">Belongs to the outer membrane factor (OMF) (TC 1.B.17) family.</text>
</comment>
<feature type="chain" id="PRO_5011504820" evidence="9">
    <location>
        <begin position="19"/>
        <end position="464"/>
    </location>
</feature>
<keyword evidence="4" id="KW-1134">Transmembrane beta strand</keyword>
<evidence type="ECO:0000256" key="7">
    <source>
        <dbReference type="ARBA" id="ARBA00023237"/>
    </source>
</evidence>
<evidence type="ECO:0000313" key="10">
    <source>
        <dbReference type="EMBL" id="SFN65293.1"/>
    </source>
</evidence>
<organism evidence="10 11">
    <name type="scientific">Salegentibacter flavus</name>
    <dbReference type="NCBI Taxonomy" id="287099"/>
    <lineage>
        <taxon>Bacteria</taxon>
        <taxon>Pseudomonadati</taxon>
        <taxon>Bacteroidota</taxon>
        <taxon>Flavobacteriia</taxon>
        <taxon>Flavobacteriales</taxon>
        <taxon>Flavobacteriaceae</taxon>
        <taxon>Salegentibacter</taxon>
    </lineage>
</organism>
<evidence type="ECO:0000256" key="2">
    <source>
        <dbReference type="ARBA" id="ARBA00007613"/>
    </source>
</evidence>
<dbReference type="InterPro" id="IPR003423">
    <property type="entry name" value="OMP_efflux"/>
</dbReference>
<evidence type="ECO:0000256" key="3">
    <source>
        <dbReference type="ARBA" id="ARBA00022448"/>
    </source>
</evidence>
<protein>
    <submittedName>
        <fullName evidence="10">Outer membrane protein</fullName>
    </submittedName>
</protein>
<keyword evidence="8" id="KW-0175">Coiled coil</keyword>
<dbReference type="InterPro" id="IPR051906">
    <property type="entry name" value="TolC-like"/>
</dbReference>
<evidence type="ECO:0000256" key="5">
    <source>
        <dbReference type="ARBA" id="ARBA00022692"/>
    </source>
</evidence>
<keyword evidence="11" id="KW-1185">Reference proteome</keyword>
<evidence type="ECO:0000256" key="9">
    <source>
        <dbReference type="SAM" id="SignalP"/>
    </source>
</evidence>
<name>A0A1I5AS90_9FLAO</name>
<keyword evidence="5" id="KW-0812">Transmembrane</keyword>
<dbReference type="Proteomes" id="UP000199153">
    <property type="component" value="Unassembled WGS sequence"/>
</dbReference>
<feature type="signal peptide" evidence="9">
    <location>
        <begin position="1"/>
        <end position="18"/>
    </location>
</feature>
<dbReference type="PANTHER" id="PTHR30026:SF20">
    <property type="entry name" value="OUTER MEMBRANE PROTEIN TOLC"/>
    <property type="match status" value="1"/>
</dbReference>
<dbReference type="GO" id="GO:0015288">
    <property type="term" value="F:porin activity"/>
    <property type="evidence" value="ECO:0007669"/>
    <property type="project" value="TreeGrafter"/>
</dbReference>
<evidence type="ECO:0000256" key="8">
    <source>
        <dbReference type="SAM" id="Coils"/>
    </source>
</evidence>
<evidence type="ECO:0000256" key="4">
    <source>
        <dbReference type="ARBA" id="ARBA00022452"/>
    </source>
</evidence>
<keyword evidence="6" id="KW-0472">Membrane</keyword>
<dbReference type="Gene3D" id="1.20.1600.10">
    <property type="entry name" value="Outer membrane efflux proteins (OEP)"/>
    <property type="match status" value="1"/>
</dbReference>
<accession>A0A1I5AS90</accession>
<keyword evidence="3" id="KW-0813">Transport</keyword>
<evidence type="ECO:0000313" key="11">
    <source>
        <dbReference type="Proteomes" id="UP000199153"/>
    </source>
</evidence>
<dbReference type="SUPFAM" id="SSF56954">
    <property type="entry name" value="Outer membrane efflux proteins (OEP)"/>
    <property type="match status" value="1"/>
</dbReference>
<evidence type="ECO:0000256" key="1">
    <source>
        <dbReference type="ARBA" id="ARBA00004442"/>
    </source>
</evidence>
<reference evidence="10 11" key="1">
    <citation type="submission" date="2016-10" db="EMBL/GenBank/DDBJ databases">
        <authorList>
            <person name="de Groot N.N."/>
        </authorList>
    </citation>
    <scope>NUCLEOTIDE SEQUENCE [LARGE SCALE GENOMIC DNA]</scope>
    <source>
        <strain evidence="10 11">DSM 17794</strain>
    </source>
</reference>
<keyword evidence="7" id="KW-0998">Cell outer membrane</keyword>
<proteinExistence type="inferred from homology"/>
<dbReference type="EMBL" id="FOVL01000011">
    <property type="protein sequence ID" value="SFN65293.1"/>
    <property type="molecule type" value="Genomic_DNA"/>
</dbReference>